<comment type="subunit">
    <text evidence="1">Interacts directly with the RNA polymerase.</text>
</comment>
<comment type="function">
    <text evidence="1">Transcription factor that acts by binding directly to the RNA polymerase (RNAP). Required for negative regulation of rRNA expression and positive regulation of several amino acid biosynthesis promoters. Also required for regulation of fis expression.</text>
</comment>
<keyword evidence="1" id="KW-0963">Cytoplasm</keyword>
<accession>A0A653B410</accession>
<reference evidence="4" key="1">
    <citation type="submission" date="2018-11" db="EMBL/GenBank/DDBJ databases">
        <authorList>
            <consortium name="Genoscope - CEA"/>
            <person name="William W."/>
        </authorList>
    </citation>
    <scope>NUCLEOTIDE SEQUENCE [LARGE SCALE GENOMIC DNA]</scope>
    <source>
        <strain evidence="4">T9AD</strain>
    </source>
</reference>
<dbReference type="Pfam" id="PF21157">
    <property type="entry name" value="DksA_N"/>
    <property type="match status" value="1"/>
</dbReference>
<evidence type="ECO:0000259" key="3">
    <source>
        <dbReference type="Pfam" id="PF21157"/>
    </source>
</evidence>
<feature type="domain" description="DnaK suppressor protein DksA N-terminal" evidence="3">
    <location>
        <begin position="24"/>
        <end position="93"/>
    </location>
</feature>
<dbReference type="SUPFAM" id="SSF109635">
    <property type="entry name" value="DnaK suppressor protein DksA, alpha-hairpin domain"/>
    <property type="match status" value="1"/>
</dbReference>
<evidence type="ECO:0000259" key="2">
    <source>
        <dbReference type="Pfam" id="PF01258"/>
    </source>
</evidence>
<organism evidence="4">
    <name type="scientific">Ectopseudomonas oleovorans</name>
    <name type="common">Pseudomonas oleovorans</name>
    <dbReference type="NCBI Taxonomy" id="301"/>
    <lineage>
        <taxon>Bacteria</taxon>
        <taxon>Pseudomonadati</taxon>
        <taxon>Pseudomonadota</taxon>
        <taxon>Gammaproteobacteria</taxon>
        <taxon>Pseudomonadales</taxon>
        <taxon>Pseudomonadaceae</taxon>
        <taxon>Ectopseudomonas</taxon>
    </lineage>
</organism>
<dbReference type="GO" id="GO:0008270">
    <property type="term" value="F:zinc ion binding"/>
    <property type="evidence" value="ECO:0007669"/>
    <property type="project" value="UniProtKB-UniRule"/>
</dbReference>
<dbReference type="SUPFAM" id="SSF57716">
    <property type="entry name" value="Glucocorticoid receptor-like (DNA-binding domain)"/>
    <property type="match status" value="1"/>
</dbReference>
<comment type="caution">
    <text evidence="1">Lacks conserved residue(s) required for the propagation of feature annotation.</text>
</comment>
<dbReference type="GO" id="GO:0010468">
    <property type="term" value="P:regulation of gene expression"/>
    <property type="evidence" value="ECO:0007669"/>
    <property type="project" value="UniProtKB-UniRule"/>
</dbReference>
<dbReference type="EMBL" id="LR130779">
    <property type="protein sequence ID" value="VDN63273.1"/>
    <property type="molecule type" value="Genomic_DNA"/>
</dbReference>
<dbReference type="PROSITE" id="PS51128">
    <property type="entry name" value="ZF_DKSA_2"/>
    <property type="match status" value="1"/>
</dbReference>
<keyword evidence="1" id="KW-0862">Zinc</keyword>
<dbReference type="InterPro" id="IPR037187">
    <property type="entry name" value="DnaK_N"/>
</dbReference>
<dbReference type="InterPro" id="IPR048489">
    <property type="entry name" value="DksA_N"/>
</dbReference>
<dbReference type="PANTHER" id="PTHR33823">
    <property type="entry name" value="RNA POLYMERASE-BINDING TRANSCRIPTION FACTOR DKSA-RELATED"/>
    <property type="match status" value="1"/>
</dbReference>
<dbReference type="GO" id="GO:0005737">
    <property type="term" value="C:cytoplasm"/>
    <property type="evidence" value="ECO:0007669"/>
    <property type="project" value="UniProtKB-SubCell"/>
</dbReference>
<protein>
    <recommendedName>
        <fullName evidence="1">RNA polymerase-binding transcription factor DksA</fullName>
    </recommendedName>
</protein>
<evidence type="ECO:0000313" key="4">
    <source>
        <dbReference type="EMBL" id="VDN63273.1"/>
    </source>
</evidence>
<name>A0A653B410_ECTOL</name>
<dbReference type="RefSeq" id="WP_037055581.1">
    <property type="nucleotide sequence ID" value="NZ_CP068551.1"/>
</dbReference>
<comment type="subcellular location">
    <subcellularLocation>
        <location evidence="1">Cytoplasm</location>
    </subcellularLocation>
</comment>
<keyword evidence="1" id="KW-0479">Metal-binding</keyword>
<dbReference type="Gene3D" id="1.20.120.910">
    <property type="entry name" value="DksA, coiled-coil domain"/>
    <property type="match status" value="1"/>
</dbReference>
<comment type="similarity">
    <text evidence="1">Belongs to the DksA family.</text>
</comment>
<dbReference type="GeneID" id="99819703"/>
<dbReference type="InterPro" id="IPR000962">
    <property type="entry name" value="Znf_DskA_TraR"/>
</dbReference>
<dbReference type="OrthoDB" id="9803742at2"/>
<dbReference type="NCBIfam" id="TIGR02420">
    <property type="entry name" value="dksA"/>
    <property type="match status" value="1"/>
</dbReference>
<evidence type="ECO:0000256" key="1">
    <source>
        <dbReference type="HAMAP-Rule" id="MF_00926"/>
    </source>
</evidence>
<dbReference type="PANTHER" id="PTHR33823:SF2">
    <property type="entry name" value="RNA POLYMERASE-BINDING TRANSCRIPTION FACTOR DKSA"/>
    <property type="match status" value="1"/>
</dbReference>
<dbReference type="InterPro" id="IPR012784">
    <property type="entry name" value="DksA_RNA_pol-bd"/>
</dbReference>
<proteinExistence type="inferred from homology"/>
<sequence length="140" mass="16319">MTLTVPTQVELLAQPADDYMNEAQQQFFRALLLGQRSELQLRIDDEFAQLREPDSSSDVADIGAAEEQRQWQLRLLEREKKLLDKIDQALERLARGEYGWCAETGEPIGLKRLLLRPTATLCIEAKERQEQREKHQRDRD</sequence>
<dbReference type="HAMAP" id="MF_00926">
    <property type="entry name" value="DksA"/>
    <property type="match status" value="1"/>
</dbReference>
<feature type="domain" description="Zinc finger DksA/TraR C4-type" evidence="2">
    <location>
        <begin position="96"/>
        <end position="131"/>
    </location>
</feature>
<dbReference type="Pfam" id="PF01258">
    <property type="entry name" value="zf-dskA_traR"/>
    <property type="match status" value="1"/>
</dbReference>
<dbReference type="AlphaFoldDB" id="A0A653B410"/>
<keyword evidence="1" id="KW-0863">Zinc-finger</keyword>
<gene>
    <name evidence="1 4" type="primary">dksA</name>
    <name evidence="4" type="ORF">POT9AD_2298</name>
</gene>